<name>A0ABQ8K9Y8_9APHY</name>
<dbReference type="PANTHER" id="PTHR45348:SF2">
    <property type="entry name" value="ZINC-TYPE ALCOHOL DEHYDROGENASE-LIKE PROTEIN C2E1P3.01"/>
    <property type="match status" value="1"/>
</dbReference>
<dbReference type="RefSeq" id="XP_047776738.1">
    <property type="nucleotide sequence ID" value="XM_047927691.1"/>
</dbReference>
<dbReference type="Gene3D" id="3.90.180.10">
    <property type="entry name" value="Medium-chain alcohol dehydrogenases, catalytic domain"/>
    <property type="match status" value="2"/>
</dbReference>
<dbReference type="SUPFAM" id="SSF50129">
    <property type="entry name" value="GroES-like"/>
    <property type="match status" value="1"/>
</dbReference>
<dbReference type="Proteomes" id="UP000814176">
    <property type="component" value="Unassembled WGS sequence"/>
</dbReference>
<dbReference type="InterPro" id="IPR011032">
    <property type="entry name" value="GroES-like_sf"/>
</dbReference>
<accession>A0ABQ8K9Y8</accession>
<comment type="caution">
    <text evidence="1">The sequence shown here is derived from an EMBL/GenBank/DDBJ whole genome shotgun (WGS) entry which is preliminary data.</text>
</comment>
<dbReference type="InterPro" id="IPR047122">
    <property type="entry name" value="Trans-enoyl_RdTase-like"/>
</dbReference>
<evidence type="ECO:0000313" key="2">
    <source>
        <dbReference type="Proteomes" id="UP000814176"/>
    </source>
</evidence>
<organism evidence="1 2">
    <name type="scientific">Rhodofomes roseus</name>
    <dbReference type="NCBI Taxonomy" id="34475"/>
    <lineage>
        <taxon>Eukaryota</taxon>
        <taxon>Fungi</taxon>
        <taxon>Dikarya</taxon>
        <taxon>Basidiomycota</taxon>
        <taxon>Agaricomycotina</taxon>
        <taxon>Agaricomycetes</taxon>
        <taxon>Polyporales</taxon>
        <taxon>Rhodofomes</taxon>
    </lineage>
</organism>
<proteinExistence type="predicted"/>
<sequence>MGASGAGIVEEVGEGATNLKKGDMHGLYGVYDHATFQQYALGYADAVTTKAKSFDWAAMVPLGLATAAVGLFHHDNLSASANLLPPWEDGGREKFQYDAVKNKTPGKYAIYVAGNTVMPQNRKLGAYLYAKLTNLLEEGAIKPNIVEVPPNGLHVIIDDLEKLRKEVRSITRGKQLEMVGEPPLPGFG</sequence>
<gene>
    <name evidence="1" type="ORF">C8Q71DRAFT_859755</name>
</gene>
<keyword evidence="2" id="KW-1185">Reference proteome</keyword>
<dbReference type="Gene3D" id="3.40.50.720">
    <property type="entry name" value="NAD(P)-binding Rossmann-like Domain"/>
    <property type="match status" value="1"/>
</dbReference>
<dbReference type="PANTHER" id="PTHR45348">
    <property type="entry name" value="HYPOTHETICAL OXIDOREDUCTASE (EUROFUNG)"/>
    <property type="match status" value="1"/>
</dbReference>
<protein>
    <submittedName>
        <fullName evidence="1">Uncharacterized protein</fullName>
    </submittedName>
</protein>
<evidence type="ECO:0000313" key="1">
    <source>
        <dbReference type="EMBL" id="KAH9834082.1"/>
    </source>
</evidence>
<dbReference type="GeneID" id="72008423"/>
<reference evidence="1 2" key="1">
    <citation type="journal article" date="2021" name="Environ. Microbiol.">
        <title>Gene family expansions and transcriptome signatures uncover fungal adaptations to wood decay.</title>
        <authorList>
            <person name="Hage H."/>
            <person name="Miyauchi S."/>
            <person name="Viragh M."/>
            <person name="Drula E."/>
            <person name="Min B."/>
            <person name="Chaduli D."/>
            <person name="Navarro D."/>
            <person name="Favel A."/>
            <person name="Norest M."/>
            <person name="Lesage-Meessen L."/>
            <person name="Balint B."/>
            <person name="Merenyi Z."/>
            <person name="de Eugenio L."/>
            <person name="Morin E."/>
            <person name="Martinez A.T."/>
            <person name="Baldrian P."/>
            <person name="Stursova M."/>
            <person name="Martinez M.J."/>
            <person name="Novotny C."/>
            <person name="Magnuson J.K."/>
            <person name="Spatafora J.W."/>
            <person name="Maurice S."/>
            <person name="Pangilinan J."/>
            <person name="Andreopoulos W."/>
            <person name="LaButti K."/>
            <person name="Hundley H."/>
            <person name="Na H."/>
            <person name="Kuo A."/>
            <person name="Barry K."/>
            <person name="Lipzen A."/>
            <person name="Henrissat B."/>
            <person name="Riley R."/>
            <person name="Ahrendt S."/>
            <person name="Nagy L.G."/>
            <person name="Grigoriev I.V."/>
            <person name="Martin F."/>
            <person name="Rosso M.N."/>
        </authorList>
    </citation>
    <scope>NUCLEOTIDE SEQUENCE [LARGE SCALE GENOMIC DNA]</scope>
    <source>
        <strain evidence="1 2">CIRM-BRFM 1785</strain>
    </source>
</reference>
<dbReference type="EMBL" id="JADCUA010000016">
    <property type="protein sequence ID" value="KAH9834082.1"/>
    <property type="molecule type" value="Genomic_DNA"/>
</dbReference>